<dbReference type="Proteomes" id="UP000018144">
    <property type="component" value="Unassembled WGS sequence"/>
</dbReference>
<dbReference type="STRING" id="1076935.U4L0A5"/>
<organism evidence="5 6">
    <name type="scientific">Pyronema omphalodes (strain CBS 100304)</name>
    <name type="common">Pyronema confluens</name>
    <dbReference type="NCBI Taxonomy" id="1076935"/>
    <lineage>
        <taxon>Eukaryota</taxon>
        <taxon>Fungi</taxon>
        <taxon>Dikarya</taxon>
        <taxon>Ascomycota</taxon>
        <taxon>Pezizomycotina</taxon>
        <taxon>Pezizomycetes</taxon>
        <taxon>Pezizales</taxon>
        <taxon>Pyronemataceae</taxon>
        <taxon>Pyronema</taxon>
    </lineage>
</organism>
<evidence type="ECO:0000313" key="5">
    <source>
        <dbReference type="EMBL" id="CCX05424.1"/>
    </source>
</evidence>
<keyword evidence="6" id="KW-1185">Reference proteome</keyword>
<keyword evidence="2 3" id="KW-0378">Hydrolase</keyword>
<gene>
    <name evidence="5" type="ORF">PCON_05011</name>
</gene>
<dbReference type="Pfam" id="PF00135">
    <property type="entry name" value="COesterase"/>
    <property type="match status" value="1"/>
</dbReference>
<name>U4L0A5_PYROM</name>
<dbReference type="AlphaFoldDB" id="U4L0A5"/>
<proteinExistence type="inferred from homology"/>
<dbReference type="InterPro" id="IPR029058">
    <property type="entry name" value="AB_hydrolase_fold"/>
</dbReference>
<evidence type="ECO:0000313" key="6">
    <source>
        <dbReference type="Proteomes" id="UP000018144"/>
    </source>
</evidence>
<dbReference type="PANTHER" id="PTHR43142">
    <property type="entry name" value="CARBOXYLIC ESTER HYDROLASE"/>
    <property type="match status" value="1"/>
</dbReference>
<dbReference type="eggNOG" id="KOG1516">
    <property type="taxonomic scope" value="Eukaryota"/>
</dbReference>
<evidence type="ECO:0000256" key="1">
    <source>
        <dbReference type="ARBA" id="ARBA00005964"/>
    </source>
</evidence>
<dbReference type="InterPro" id="IPR019826">
    <property type="entry name" value="Carboxylesterase_B_AS"/>
</dbReference>
<dbReference type="EMBL" id="HF935253">
    <property type="protein sequence ID" value="CCX05424.1"/>
    <property type="molecule type" value="Genomic_DNA"/>
</dbReference>
<accession>U4L0A5</accession>
<protein>
    <recommendedName>
        <fullName evidence="3">Carboxylic ester hydrolase</fullName>
        <ecNumber evidence="3">3.1.1.-</ecNumber>
    </recommendedName>
</protein>
<reference evidence="5 6" key="1">
    <citation type="journal article" date="2013" name="PLoS Genet.">
        <title>The genome and development-dependent transcriptomes of Pyronema confluens: a window into fungal evolution.</title>
        <authorList>
            <person name="Traeger S."/>
            <person name="Altegoer F."/>
            <person name="Freitag M."/>
            <person name="Gabaldon T."/>
            <person name="Kempken F."/>
            <person name="Kumar A."/>
            <person name="Marcet-Houben M."/>
            <person name="Poggeler S."/>
            <person name="Stajich J.E."/>
            <person name="Nowrousian M."/>
        </authorList>
    </citation>
    <scope>NUCLEOTIDE SEQUENCE [LARGE SCALE GENOMIC DNA]</scope>
    <source>
        <strain evidence="6">CBS 100304</strain>
        <tissue evidence="5">Vegetative mycelium</tissue>
    </source>
</reference>
<dbReference type="InterPro" id="IPR002018">
    <property type="entry name" value="CarbesteraseB"/>
</dbReference>
<evidence type="ECO:0000259" key="4">
    <source>
        <dbReference type="Pfam" id="PF00135"/>
    </source>
</evidence>
<evidence type="ECO:0000256" key="2">
    <source>
        <dbReference type="ARBA" id="ARBA00022801"/>
    </source>
</evidence>
<dbReference type="PANTHER" id="PTHR43142:SF5">
    <property type="entry name" value="CARBOXYLIC ESTER HYDROLASE"/>
    <property type="match status" value="1"/>
</dbReference>
<sequence>MPFHHASLNATVKPVSISSSPGILQYRNIKFASIPERLQHSQLINDWNGAEIGSDKHGPRCPQLHYDLNTLFRIPAEHLPNWKVDEDEFECLNLEITVPEGVKPGDNVPVMIWVHGGSLVATVGCAETKVCDPVKLVASSVEVGSPIIYVAINYRLNFLGFTYISEDLSNFGLFDQKKAIEWIHKHISGFGGDPNNLTLAGESAGAIATNFHTISNHSHLIKQVILQSGTATTIPPQPTAVGDFFRGKLFAQLVVSNVDDFRKLPVEEILAAQAAIGVHTLFPIATGTFWAPKTAPAWPGAVLIGDCEREHSLFTTGITSVSEPRSLFPQLPQSETILAAYGDDHMGILRFAGDAKFNYFTEMYARDFAKSSGGKAYRYIFDAANPFVPEAGAHHAVDLLYLFGGIPLPVEQEEVGAEMRSRWVKFVNGSAPFDSEKVLVFTSVKAEVMDKAEISKRRNVEQWKVLEELGWEKVAPVVGDVVRGRIKFE</sequence>
<dbReference type="EC" id="3.1.1.-" evidence="3"/>
<dbReference type="OMA" id="IEWVYRN"/>
<dbReference type="ESTHER" id="pyrom-u4l0a5">
    <property type="family name" value="Fungal_carboxylesterase_lipase"/>
</dbReference>
<dbReference type="Gene3D" id="3.40.50.1820">
    <property type="entry name" value="alpha/beta hydrolase"/>
    <property type="match status" value="1"/>
</dbReference>
<evidence type="ECO:0000256" key="3">
    <source>
        <dbReference type="RuleBase" id="RU361235"/>
    </source>
</evidence>
<feature type="domain" description="Carboxylesterase type B" evidence="4">
    <location>
        <begin position="21"/>
        <end position="274"/>
    </location>
</feature>
<dbReference type="PROSITE" id="PS00122">
    <property type="entry name" value="CARBOXYLESTERASE_B_1"/>
    <property type="match status" value="1"/>
</dbReference>
<dbReference type="GO" id="GO:0016787">
    <property type="term" value="F:hydrolase activity"/>
    <property type="evidence" value="ECO:0007669"/>
    <property type="project" value="UniProtKB-KW"/>
</dbReference>
<comment type="similarity">
    <text evidence="1 3">Belongs to the type-B carboxylesterase/lipase family.</text>
</comment>
<dbReference type="OrthoDB" id="3200163at2759"/>
<dbReference type="SUPFAM" id="SSF53474">
    <property type="entry name" value="alpha/beta-Hydrolases"/>
    <property type="match status" value="1"/>
</dbReference>